<proteinExistence type="predicted"/>
<name>X0H4D0_FUSOX</name>
<dbReference type="EMBL" id="KK033403">
    <property type="protein sequence ID" value="EXL66846.1"/>
    <property type="molecule type" value="Genomic_DNA"/>
</dbReference>
<dbReference type="HOGENOM" id="CLU_130086_0_0_1"/>
<protein>
    <submittedName>
        <fullName evidence="1">Uncharacterized protein</fullName>
    </submittedName>
</protein>
<sequence length="130" mass="14369">MTSRFGPSFKSLSATLGRLTLESSNIWLTTIKADKPDMMMDNISIYIGHGDAARTDDLAKGAGGDYRFLDWTRTNFIGVRFNTDFAIWHQTIPQSAPPAGWHGMISDINAGRGGGYLYLVWKSDVYTGSK</sequence>
<dbReference type="AlphaFoldDB" id="X0H4D0"/>
<dbReference type="Proteomes" id="UP000030676">
    <property type="component" value="Unassembled WGS sequence"/>
</dbReference>
<organism evidence="1">
    <name type="scientific">Fusarium oxysporum f. sp. conglutinans race 2 54008</name>
    <dbReference type="NCBI Taxonomy" id="1089457"/>
    <lineage>
        <taxon>Eukaryota</taxon>
        <taxon>Fungi</taxon>
        <taxon>Dikarya</taxon>
        <taxon>Ascomycota</taxon>
        <taxon>Pezizomycotina</taxon>
        <taxon>Sordariomycetes</taxon>
        <taxon>Hypocreomycetidae</taxon>
        <taxon>Hypocreales</taxon>
        <taxon>Nectriaceae</taxon>
        <taxon>Fusarium</taxon>
        <taxon>Fusarium oxysporum species complex</taxon>
    </lineage>
</organism>
<dbReference type="OrthoDB" id="1046782at2759"/>
<reference evidence="1" key="2">
    <citation type="submission" date="2014-03" db="EMBL/GenBank/DDBJ databases">
        <title>The Genome Annotation of Fusarium oxysporum PHW808.</title>
        <authorList>
            <consortium name="The Broad Institute Genomics Platform"/>
            <person name="Ma L.-J."/>
            <person name="Corby-Kistler H."/>
            <person name="Broz K."/>
            <person name="Gale L.R."/>
            <person name="Jonkers W."/>
            <person name="O'Donnell K."/>
            <person name="Ploetz R."/>
            <person name="Steinberg C."/>
            <person name="Schwartz D.C."/>
            <person name="VanEtten H."/>
            <person name="Zhou S."/>
            <person name="Young S.K."/>
            <person name="Zeng Q."/>
            <person name="Gargeya S."/>
            <person name="Fitzgerald M."/>
            <person name="Abouelleil A."/>
            <person name="Alvarado L."/>
            <person name="Chapman S.B."/>
            <person name="Gainer-Dewar J."/>
            <person name="Goldberg J."/>
            <person name="Griggs A."/>
            <person name="Gujja S."/>
            <person name="Hansen M."/>
            <person name="Howarth C."/>
            <person name="Imamovic A."/>
            <person name="Ireland A."/>
            <person name="Larimer J."/>
            <person name="McCowan C."/>
            <person name="Murphy C."/>
            <person name="Pearson M."/>
            <person name="Poon T.W."/>
            <person name="Priest M."/>
            <person name="Roberts A."/>
            <person name="Saif S."/>
            <person name="Shea T."/>
            <person name="Sykes S."/>
            <person name="Wortman J."/>
            <person name="Nusbaum C."/>
            <person name="Birren B."/>
        </authorList>
    </citation>
    <scope>NUCLEOTIDE SEQUENCE</scope>
    <source>
        <strain evidence="1">54008</strain>
    </source>
</reference>
<evidence type="ECO:0000313" key="1">
    <source>
        <dbReference type="EMBL" id="EXL66846.1"/>
    </source>
</evidence>
<reference evidence="1" key="1">
    <citation type="submission" date="2011-11" db="EMBL/GenBank/DDBJ databases">
        <title>The Genome Sequence of Fusarium oxysporum PHW808.</title>
        <authorList>
            <consortium name="The Broad Institute Genome Sequencing Platform"/>
            <person name="Ma L.-J."/>
            <person name="Gale L.R."/>
            <person name="Schwartz D.C."/>
            <person name="Zhou S."/>
            <person name="Corby-Kistler H."/>
            <person name="Young S.K."/>
            <person name="Zeng Q."/>
            <person name="Gargeya S."/>
            <person name="Fitzgerald M."/>
            <person name="Haas B."/>
            <person name="Abouelleil A."/>
            <person name="Alvarado L."/>
            <person name="Arachchi H.M."/>
            <person name="Berlin A."/>
            <person name="Brown A."/>
            <person name="Chapman S.B."/>
            <person name="Chen Z."/>
            <person name="Dunbar C."/>
            <person name="Freedman E."/>
            <person name="Gearin G."/>
            <person name="Goldberg J."/>
            <person name="Griggs A."/>
            <person name="Gujja S."/>
            <person name="Heiman D."/>
            <person name="Howarth C."/>
            <person name="Larson L."/>
            <person name="Lui A."/>
            <person name="MacDonald P.J.P."/>
            <person name="Montmayeur A."/>
            <person name="Murphy C."/>
            <person name="Neiman D."/>
            <person name="Pearson M."/>
            <person name="Priest M."/>
            <person name="Roberts A."/>
            <person name="Saif S."/>
            <person name="Shea T."/>
            <person name="Shenoy N."/>
            <person name="Sisk P."/>
            <person name="Stolte C."/>
            <person name="Sykes S."/>
            <person name="Wortman J."/>
            <person name="Nusbaum C."/>
            <person name="Birren B."/>
        </authorList>
    </citation>
    <scope>NUCLEOTIDE SEQUENCE [LARGE SCALE GENOMIC DNA]</scope>
    <source>
        <strain evidence="1">54008</strain>
    </source>
</reference>
<accession>X0H4D0</accession>
<gene>
    <name evidence="1" type="ORF">FOPG_17006</name>
</gene>
<dbReference type="Gene3D" id="2.100.10.50">
    <property type="match status" value="1"/>
</dbReference>